<proteinExistence type="predicted"/>
<dbReference type="InterPro" id="IPR024964">
    <property type="entry name" value="CTLH/CRA"/>
</dbReference>
<dbReference type="SMART" id="SM00667">
    <property type="entry name" value="LisH"/>
    <property type="match status" value="1"/>
</dbReference>
<dbReference type="AlphaFoldDB" id="A0AA36AQG5"/>
<evidence type="ECO:0000259" key="1">
    <source>
        <dbReference type="PROSITE" id="PS50897"/>
    </source>
</evidence>
<dbReference type="InterPro" id="IPR050618">
    <property type="entry name" value="Ubq-SigPath_Reg"/>
</dbReference>
<dbReference type="PROSITE" id="PS50896">
    <property type="entry name" value="LISH"/>
    <property type="match status" value="1"/>
</dbReference>
<dbReference type="Pfam" id="PF10607">
    <property type="entry name" value="CTLH"/>
    <property type="match status" value="1"/>
</dbReference>
<dbReference type="Proteomes" id="UP001162480">
    <property type="component" value="Chromosome 3"/>
</dbReference>
<gene>
    <name evidence="2" type="ORF">OCTVUL_1B018737</name>
</gene>
<reference evidence="2" key="1">
    <citation type="submission" date="2023-08" db="EMBL/GenBank/DDBJ databases">
        <authorList>
            <person name="Alioto T."/>
            <person name="Alioto T."/>
            <person name="Gomez Garrido J."/>
        </authorList>
    </citation>
    <scope>NUCLEOTIDE SEQUENCE</scope>
</reference>
<feature type="domain" description="CTLH" evidence="1">
    <location>
        <begin position="165"/>
        <end position="222"/>
    </location>
</feature>
<dbReference type="EMBL" id="OX597816">
    <property type="protein sequence ID" value="CAI9718922.1"/>
    <property type="molecule type" value="Genomic_DNA"/>
</dbReference>
<sequence length="327" mass="37868">MLGKGCKKENPKECCGCENPVRGDVVHNLHAASNEHKQIVKLETFRDNHIKYRRKGFQQIRNPIKNPETNSLTNYNNITKTKTFQLVVERFLKQRKPVVNTMSLGNDKQMETTKEEWMEKLNNLHITRADMNRLIMNYLVTEGFKEAAEKFRVESGIQPSVDLDQLDERIKIRDAIQNGRIQEAISLVNSLHPELLDNDRYLYFHLQQQHLIELIRDKDVEAVLEYAQNHLAERGEENPEILSELERTLALLAFEDPENSPFGELLHPSQRQKVASELNAAILDVDSTPKLANLLKLLLWAQEELDKKKVKYPKLVDLAKGEIDFPK</sequence>
<protein>
    <submittedName>
        <fullName evidence="2">Glucose-induced degradation protein 8 homolog</fullName>
    </submittedName>
</protein>
<dbReference type="InterPro" id="IPR013144">
    <property type="entry name" value="CRA_dom"/>
</dbReference>
<accession>A0AA36AQG5</accession>
<dbReference type="InterPro" id="IPR006594">
    <property type="entry name" value="LisH"/>
</dbReference>
<evidence type="ECO:0000313" key="2">
    <source>
        <dbReference type="EMBL" id="CAI9718922.1"/>
    </source>
</evidence>
<dbReference type="SMART" id="SM00757">
    <property type="entry name" value="CRA"/>
    <property type="match status" value="1"/>
</dbReference>
<dbReference type="InterPro" id="IPR006595">
    <property type="entry name" value="CTLH_C"/>
</dbReference>
<dbReference type="PROSITE" id="PS50897">
    <property type="entry name" value="CTLH"/>
    <property type="match status" value="1"/>
</dbReference>
<dbReference type="Pfam" id="PF08513">
    <property type="entry name" value="LisH"/>
    <property type="match status" value="1"/>
</dbReference>
<organism evidence="2 3">
    <name type="scientific">Octopus vulgaris</name>
    <name type="common">Common octopus</name>
    <dbReference type="NCBI Taxonomy" id="6645"/>
    <lineage>
        <taxon>Eukaryota</taxon>
        <taxon>Metazoa</taxon>
        <taxon>Spiralia</taxon>
        <taxon>Lophotrochozoa</taxon>
        <taxon>Mollusca</taxon>
        <taxon>Cephalopoda</taxon>
        <taxon>Coleoidea</taxon>
        <taxon>Octopodiformes</taxon>
        <taxon>Octopoda</taxon>
        <taxon>Incirrata</taxon>
        <taxon>Octopodidae</taxon>
        <taxon>Octopus</taxon>
    </lineage>
</organism>
<name>A0AA36AQG5_OCTVU</name>
<keyword evidence="3" id="KW-1185">Reference proteome</keyword>
<dbReference type="SMART" id="SM00668">
    <property type="entry name" value="CTLH"/>
    <property type="match status" value="1"/>
</dbReference>
<dbReference type="PANTHER" id="PTHR12864">
    <property type="entry name" value="RAN BINDING PROTEIN 9-RELATED"/>
    <property type="match status" value="1"/>
</dbReference>
<evidence type="ECO:0000313" key="3">
    <source>
        <dbReference type="Proteomes" id="UP001162480"/>
    </source>
</evidence>